<dbReference type="Pfam" id="PF23109">
    <property type="entry name" value="ARCH_RTEL1"/>
    <property type="match status" value="1"/>
</dbReference>
<dbReference type="GO" id="GO:0003677">
    <property type="term" value="F:DNA binding"/>
    <property type="evidence" value="ECO:0007669"/>
    <property type="project" value="UniProtKB-UniRule"/>
</dbReference>
<evidence type="ECO:0000256" key="16">
    <source>
        <dbReference type="ARBA" id="ARBA00073810"/>
    </source>
</evidence>
<dbReference type="Gene3D" id="1.20.1160.20">
    <property type="match status" value="1"/>
</dbReference>
<evidence type="ECO:0000256" key="2">
    <source>
        <dbReference type="ARBA" id="ARBA00022485"/>
    </source>
</evidence>
<dbReference type="SMART" id="SM00491">
    <property type="entry name" value="HELICc2"/>
    <property type="match status" value="1"/>
</dbReference>
<keyword evidence="9 17" id="KW-0408">Iron</keyword>
<protein>
    <recommendedName>
        <fullName evidence="16 17">Regulator of telomere elongation helicase 1 homolog</fullName>
        <ecNumber evidence="17">5.6.2.-</ecNumber>
    </recommendedName>
</protein>
<dbReference type="EC" id="5.6.2.-" evidence="17"/>
<feature type="binding site" evidence="17">
    <location>
        <position position="130"/>
    </location>
    <ligand>
        <name>[4Fe-4S] cluster</name>
        <dbReference type="ChEBI" id="CHEBI:49883"/>
    </ligand>
</feature>
<evidence type="ECO:0000256" key="12">
    <source>
        <dbReference type="ARBA" id="ARBA00023204"/>
    </source>
</evidence>
<dbReference type="InterPro" id="IPR045028">
    <property type="entry name" value="DinG/Rad3-like"/>
</dbReference>
<evidence type="ECO:0000256" key="13">
    <source>
        <dbReference type="ARBA" id="ARBA00023235"/>
    </source>
</evidence>
<evidence type="ECO:0000256" key="1">
    <source>
        <dbReference type="ARBA" id="ARBA00004123"/>
    </source>
</evidence>
<evidence type="ECO:0000256" key="9">
    <source>
        <dbReference type="ARBA" id="ARBA00023004"/>
    </source>
</evidence>
<comment type="subcellular location">
    <subcellularLocation>
        <location evidence="1 17">Nucleus</location>
    </subcellularLocation>
</comment>
<dbReference type="GO" id="GO:0006281">
    <property type="term" value="P:DNA repair"/>
    <property type="evidence" value="ECO:0007669"/>
    <property type="project" value="UniProtKB-UniRule"/>
</dbReference>
<evidence type="ECO:0000256" key="17">
    <source>
        <dbReference type="HAMAP-Rule" id="MF_03065"/>
    </source>
</evidence>
<evidence type="ECO:0000256" key="8">
    <source>
        <dbReference type="ARBA" id="ARBA00022840"/>
    </source>
</evidence>
<feature type="domain" description="Helicase ATP-binding" evidence="18">
    <location>
        <begin position="7"/>
        <end position="291"/>
    </location>
</feature>
<dbReference type="HAMAP" id="MF_03065">
    <property type="entry name" value="RTEL1"/>
    <property type="match status" value="1"/>
</dbReference>
<comment type="similarity">
    <text evidence="17">Belongs to the helicase family. RAD3/XPD subfamily.</text>
</comment>
<evidence type="ECO:0000256" key="10">
    <source>
        <dbReference type="ARBA" id="ARBA00023014"/>
    </source>
</evidence>
<keyword evidence="5 17" id="KW-0227">DNA damage</keyword>
<sequence length="938" mass="106317">MPKFPIAGYAVDFPFEPYDVQKEYMKKVIESLETSQNAMLESPTGTGKTLSLLCSSLAWLLVKKTEYEGSRPKMTDLEDLQAVLNHSDQAPKIIYASRTHTQLSQAMQEMKRSGYAHLKAVVIGSRNQMCIHPEVEKETNASAQINLCKHTVKKKACSYYNTVENMKMHEEFRGPGVVDIEDLVTKGKKMRTCPYFMAKELYKEADIVFMPYNYILDPKARRANQIELNNTAVILDEGHNVEKICEDSMSLQLTSTDVASAITDVTFAMETLAQQQEVGDREAYEERKDISLDDLATLKEILLALEKTIDVIKIDLKKGVTFGGEYVYDFLSQASISFENYRSILNLIDSILQYFAVIAVSKALGSKGVSLQKLADLLAIVFAQNSHEYREKVTKCYRVHVQVEEQNTYKKNDGWMSTKASTTKAKVFSFWCFSPAFGMDFLRKVRCVIITSGTLAPMKPLISEMGIEMPIQLENPHIVSREQVCVKVVSQGSDREPLISNYANRDNPKYITSLGRTILSFAPVIPGGILIFFPSYTLMGKCQNAWQETGLWTQISNIKSIFVEARNKFDFQDTMTEYYARIRDPKSRGAIFMAVCRGKVSEGLDFADLNGRAVFIPGLPFPPLFDPRIDLKKKYLDENRRTVTEMISGNDWYCLEASRAVNQAIGRVIRHKNDYGAILLCDSRFQNVQQKNQLSKWVQGHLNSPGANGTTFGPLIGEVSRFFRNAEKKFHNPENQIKRFDYGEGSSSAAVQEKKLDSKVMRFKEIFGESSGTSPQKSVIDTYKDAPQSSKTLSSDFMSSLDGEVKSIDFNDLTSYGASTSSALPEVSTGGARKRKYKLVENERAGNMEVEEELPEDRVECLKYIKMKLNIMDYKTFVVSMYNYNSKGTQGNIQPYFETLHQLFGAPQTQYILRGMKRFVKPQDKDVYENLLRQHLEE</sequence>
<accession>A0A6B2E8V3</accession>
<dbReference type="GO" id="GO:0005524">
    <property type="term" value="F:ATP binding"/>
    <property type="evidence" value="ECO:0007669"/>
    <property type="project" value="UniProtKB-UniRule"/>
</dbReference>
<dbReference type="FunFam" id="3.40.50.300:FF:000431">
    <property type="entry name" value="Regulator of telomere elongation helicase 1"/>
    <property type="match status" value="1"/>
</dbReference>
<dbReference type="InterPro" id="IPR057498">
    <property type="entry name" value="Rtel1_ARCH"/>
</dbReference>
<dbReference type="GO" id="GO:0045910">
    <property type="term" value="P:negative regulation of DNA recombination"/>
    <property type="evidence" value="ECO:0007669"/>
    <property type="project" value="TreeGrafter"/>
</dbReference>
<dbReference type="GO" id="GO:1904430">
    <property type="term" value="P:negative regulation of t-circle formation"/>
    <property type="evidence" value="ECO:0007669"/>
    <property type="project" value="TreeGrafter"/>
</dbReference>
<keyword evidence="14 17" id="KW-0539">Nucleus</keyword>
<reference evidence="19" key="1">
    <citation type="submission" date="2019-10" db="EMBL/GenBank/DDBJ databases">
        <title>Short sand fly seasons in Tbilisi, Georgia, hinder development of host immunity to saliva of the visceral leishmaniasis vector Phlebotomus kandelakii.</title>
        <authorList>
            <person name="Oliveira F."/>
            <person name="Giorgobiani E."/>
            <person name="Guimaraes-Costa A.B."/>
            <person name="Abdeladhim M."/>
            <person name="Oristian J."/>
            <person name="Tskhvaradze L."/>
            <person name="Tsertsvadze N."/>
            <person name="Zakalashvili M."/>
            <person name="Valenzuela J.G."/>
            <person name="Kamhawi S."/>
        </authorList>
    </citation>
    <scope>NUCLEOTIDE SEQUENCE</scope>
    <source>
        <strain evidence="19">Wild-capture in Tbilisi</strain>
        <tissue evidence="19">Salivary glands</tissue>
    </source>
</reference>
<dbReference type="CDD" id="cd18788">
    <property type="entry name" value="SF2_C_XPD"/>
    <property type="match status" value="1"/>
</dbReference>
<evidence type="ECO:0000256" key="3">
    <source>
        <dbReference type="ARBA" id="ARBA00022723"/>
    </source>
</evidence>
<keyword evidence="13 17" id="KW-0413">Isomerase</keyword>
<dbReference type="InterPro" id="IPR013020">
    <property type="entry name" value="Rad3/Chl1-like"/>
</dbReference>
<dbReference type="GO" id="GO:0051539">
    <property type="term" value="F:4 iron, 4 sulfur cluster binding"/>
    <property type="evidence" value="ECO:0007669"/>
    <property type="project" value="UniProtKB-UniRule"/>
</dbReference>
<dbReference type="GO" id="GO:0046872">
    <property type="term" value="F:metal ion binding"/>
    <property type="evidence" value="ECO:0007669"/>
    <property type="project" value="UniProtKB-UniRule"/>
</dbReference>
<feature type="binding site" evidence="17">
    <location>
        <position position="157"/>
    </location>
    <ligand>
        <name>[4Fe-4S] cluster</name>
        <dbReference type="ChEBI" id="CHEBI:49883"/>
    </ligand>
</feature>
<dbReference type="SUPFAM" id="SSF52540">
    <property type="entry name" value="P-loop containing nucleoside triphosphate hydrolases"/>
    <property type="match status" value="1"/>
</dbReference>
<dbReference type="GO" id="GO:0006260">
    <property type="term" value="P:DNA replication"/>
    <property type="evidence" value="ECO:0007669"/>
    <property type="project" value="InterPro"/>
</dbReference>
<feature type="binding site" evidence="17">
    <location>
        <position position="148"/>
    </location>
    <ligand>
        <name>[4Fe-4S] cluster</name>
        <dbReference type="ChEBI" id="CHEBI:49883"/>
    </ligand>
</feature>
<keyword evidence="8 17" id="KW-0067">ATP-binding</keyword>
<dbReference type="GO" id="GO:0006310">
    <property type="term" value="P:DNA recombination"/>
    <property type="evidence" value="ECO:0007669"/>
    <property type="project" value="InterPro"/>
</dbReference>
<dbReference type="GO" id="GO:0003678">
    <property type="term" value="F:DNA helicase activity"/>
    <property type="evidence" value="ECO:0007669"/>
    <property type="project" value="UniProtKB-UniRule"/>
</dbReference>
<evidence type="ECO:0000256" key="15">
    <source>
        <dbReference type="ARBA" id="ARBA00049360"/>
    </source>
</evidence>
<comment type="function">
    <text evidence="17">A probable ATP-dependent DNA helicase implicated in DNA repair and the maintenance of genomic stability. Acts as an anti-recombinase to counteract toxic recombination and limit crossover during meiosis. Regulates meiotic recombination and crossover homeostasis by physically dissociating strand invasion events and thereby promotes noncrossover repair by meiotic synthesis dependent strand annealing (SDSA) as well as disassembly of D loop recombination intermediates.</text>
</comment>
<evidence type="ECO:0000256" key="5">
    <source>
        <dbReference type="ARBA" id="ARBA00022763"/>
    </source>
</evidence>
<dbReference type="GO" id="GO:0090657">
    <property type="term" value="P:telomeric loop disassembly"/>
    <property type="evidence" value="ECO:0007669"/>
    <property type="project" value="TreeGrafter"/>
</dbReference>
<dbReference type="CDD" id="cd17970">
    <property type="entry name" value="DEAHc_FancJ"/>
    <property type="match status" value="1"/>
</dbReference>
<keyword evidence="7 17" id="KW-0347">Helicase</keyword>
<keyword evidence="10 17" id="KW-0411">Iron-sulfur</keyword>
<dbReference type="PROSITE" id="PS51193">
    <property type="entry name" value="HELICASE_ATP_BIND_2"/>
    <property type="match status" value="1"/>
</dbReference>
<dbReference type="PANTHER" id="PTHR11472">
    <property type="entry name" value="DNA REPAIR DEAD HELICASE RAD3/XP-D SUBFAMILY MEMBER"/>
    <property type="match status" value="1"/>
</dbReference>
<evidence type="ECO:0000256" key="14">
    <source>
        <dbReference type="ARBA" id="ARBA00023242"/>
    </source>
</evidence>
<proteinExistence type="inferred from homology"/>
<dbReference type="InterPro" id="IPR014013">
    <property type="entry name" value="Helic_SF1/SF2_ATP-bd_DinG/Rad3"/>
</dbReference>
<dbReference type="InterPro" id="IPR006554">
    <property type="entry name" value="Helicase-like_DEXD_c2"/>
</dbReference>
<dbReference type="GO" id="GO:0070182">
    <property type="term" value="F:DNA polymerase binding"/>
    <property type="evidence" value="ECO:0007669"/>
    <property type="project" value="TreeGrafter"/>
</dbReference>
<keyword evidence="12 17" id="KW-0234">DNA repair</keyword>
<dbReference type="Gene3D" id="3.40.50.300">
    <property type="entry name" value="P-loop containing nucleotide triphosphate hydrolases"/>
    <property type="match status" value="2"/>
</dbReference>
<evidence type="ECO:0000256" key="11">
    <source>
        <dbReference type="ARBA" id="ARBA00023125"/>
    </source>
</evidence>
<dbReference type="InterPro" id="IPR030845">
    <property type="entry name" value="RTEL1"/>
</dbReference>
<evidence type="ECO:0000313" key="19">
    <source>
        <dbReference type="EMBL" id="NBJ59729.1"/>
    </source>
</evidence>
<comment type="catalytic activity">
    <reaction evidence="15 17">
        <text>ATP + H2O = ADP + phosphate + H(+)</text>
        <dbReference type="Rhea" id="RHEA:13065"/>
        <dbReference type="ChEBI" id="CHEBI:15377"/>
        <dbReference type="ChEBI" id="CHEBI:15378"/>
        <dbReference type="ChEBI" id="CHEBI:30616"/>
        <dbReference type="ChEBI" id="CHEBI:43474"/>
        <dbReference type="ChEBI" id="CHEBI:456216"/>
    </reaction>
</comment>
<dbReference type="EMBL" id="GIFK01002026">
    <property type="protein sequence ID" value="NBJ59729.1"/>
    <property type="molecule type" value="Transcribed_RNA"/>
</dbReference>
<organism evidence="19">
    <name type="scientific">Phlebotomus kandelakii</name>
    <dbReference type="NCBI Taxonomy" id="1109342"/>
    <lineage>
        <taxon>Eukaryota</taxon>
        <taxon>Metazoa</taxon>
        <taxon>Ecdysozoa</taxon>
        <taxon>Arthropoda</taxon>
        <taxon>Hexapoda</taxon>
        <taxon>Insecta</taxon>
        <taxon>Pterygota</taxon>
        <taxon>Neoptera</taxon>
        <taxon>Endopterygota</taxon>
        <taxon>Diptera</taxon>
        <taxon>Nematocera</taxon>
        <taxon>Psychodoidea</taxon>
        <taxon>Psychodidae</taxon>
        <taxon>Phlebotomus</taxon>
        <taxon>Larroussius</taxon>
    </lineage>
</organism>
<evidence type="ECO:0000256" key="4">
    <source>
        <dbReference type="ARBA" id="ARBA00022741"/>
    </source>
</evidence>
<keyword evidence="2 17" id="KW-0004">4Fe-4S</keyword>
<dbReference type="AlphaFoldDB" id="A0A6B2E8V3"/>
<keyword evidence="4 17" id="KW-0547">Nucleotide-binding</keyword>
<keyword evidence="11 17" id="KW-0238">DNA-binding</keyword>
<dbReference type="GO" id="GO:0005634">
    <property type="term" value="C:nucleus"/>
    <property type="evidence" value="ECO:0007669"/>
    <property type="project" value="UniProtKB-SubCell"/>
</dbReference>
<dbReference type="NCBIfam" id="TIGR00604">
    <property type="entry name" value="rad3"/>
    <property type="match status" value="1"/>
</dbReference>
<dbReference type="GO" id="GO:0010569">
    <property type="term" value="P:regulation of double-strand break repair via homologous recombination"/>
    <property type="evidence" value="ECO:0007669"/>
    <property type="project" value="UniProtKB-UniRule"/>
</dbReference>
<feature type="binding site" evidence="17">
    <location>
        <position position="193"/>
    </location>
    <ligand>
        <name>[4Fe-4S] cluster</name>
        <dbReference type="ChEBI" id="CHEBI:49883"/>
    </ligand>
</feature>
<dbReference type="Pfam" id="PF13307">
    <property type="entry name" value="Helicase_C_2"/>
    <property type="match status" value="1"/>
</dbReference>
<dbReference type="GO" id="GO:0016818">
    <property type="term" value="F:hydrolase activity, acting on acid anhydrides, in phosphorus-containing anhydrides"/>
    <property type="evidence" value="ECO:0007669"/>
    <property type="project" value="InterPro"/>
</dbReference>
<dbReference type="PANTHER" id="PTHR11472:SF34">
    <property type="entry name" value="REGULATOR OF TELOMERE ELONGATION HELICASE 1"/>
    <property type="match status" value="1"/>
</dbReference>
<evidence type="ECO:0000256" key="7">
    <source>
        <dbReference type="ARBA" id="ARBA00022806"/>
    </source>
</evidence>
<evidence type="ECO:0000256" key="6">
    <source>
        <dbReference type="ARBA" id="ARBA00022801"/>
    </source>
</evidence>
<name>A0A6B2E8V3_9DIPT</name>
<keyword evidence="3 17" id="KW-0479">Metal-binding</keyword>
<dbReference type="InterPro" id="IPR027417">
    <property type="entry name" value="P-loop_NTPase"/>
</dbReference>
<dbReference type="Pfam" id="PF06733">
    <property type="entry name" value="DEAD_2"/>
    <property type="match status" value="1"/>
</dbReference>
<dbReference type="InterPro" id="IPR006555">
    <property type="entry name" value="ATP-dep_Helicase_C"/>
</dbReference>
<dbReference type="InterPro" id="IPR010614">
    <property type="entry name" value="RAD3-like_helicase_DEAD"/>
</dbReference>
<dbReference type="Pfam" id="PF23116">
    <property type="entry name" value="HHD_RTEL1"/>
    <property type="match status" value="1"/>
</dbReference>
<dbReference type="SMART" id="SM00488">
    <property type="entry name" value="DEXDc2"/>
    <property type="match status" value="1"/>
</dbReference>
<evidence type="ECO:0000259" key="18">
    <source>
        <dbReference type="PROSITE" id="PS51193"/>
    </source>
</evidence>
<keyword evidence="6 17" id="KW-0378">Hydrolase</keyword>